<dbReference type="EMBL" id="JBHZQA010000002">
    <property type="protein sequence ID" value="MFE3847155.1"/>
    <property type="molecule type" value="Genomic_DNA"/>
</dbReference>
<dbReference type="RefSeq" id="WP_379856988.1">
    <property type="nucleotide sequence ID" value="NZ_JBHZQA010000002.1"/>
</dbReference>
<organism evidence="1 2">
    <name type="scientific">Flavobacterium fructosi</name>
    <dbReference type="NCBI Taxonomy" id="3230416"/>
    <lineage>
        <taxon>Bacteria</taxon>
        <taxon>Pseudomonadati</taxon>
        <taxon>Bacteroidota</taxon>
        <taxon>Flavobacteriia</taxon>
        <taxon>Flavobacteriales</taxon>
        <taxon>Flavobacteriaceae</taxon>
        <taxon>Flavobacterium</taxon>
    </lineage>
</organism>
<evidence type="ECO:0000313" key="1">
    <source>
        <dbReference type="EMBL" id="MFE3847155.1"/>
    </source>
</evidence>
<comment type="caution">
    <text evidence="1">The sequence shown here is derived from an EMBL/GenBank/DDBJ whole genome shotgun (WGS) entry which is preliminary data.</text>
</comment>
<gene>
    <name evidence="1" type="ORF">ACFX5D_04130</name>
</gene>
<sequence>MIYINEGEIGLGKAKILKKIKLKKIVKQVSIKNAVKAVKFAAPIAAGFIPVGGGVASKLTSKVLNSKAGNLVKKVSKSKVAKKVVKLSKTQAGKLVVNQAKAVAQPKIEAIKSMTAATFSKTEPLGDLTPVKQTSPVAKVVTPVNKTATAYVTEEQSDNTEPVGELTPVKQTSGFANELRNIKVDDLDVNPPAKKDNTVLYVGGAVALGAIAYLATKKSK</sequence>
<dbReference type="Proteomes" id="UP001600039">
    <property type="component" value="Unassembled WGS sequence"/>
</dbReference>
<proteinExistence type="predicted"/>
<reference evidence="1 2" key="1">
    <citation type="submission" date="2024-06" db="EMBL/GenBank/DDBJ databases">
        <title>Flavobacterium spp. isolated from glacier.</title>
        <authorList>
            <person name="Han D."/>
        </authorList>
    </citation>
    <scope>NUCLEOTIDE SEQUENCE [LARGE SCALE GENOMIC DNA]</scope>
    <source>
        <strain evidence="1 2">LB3P45</strain>
    </source>
</reference>
<protein>
    <recommendedName>
        <fullName evidence="3">LPXTG-motif cell wall anchor domain-containing protein</fullName>
    </recommendedName>
</protein>
<evidence type="ECO:0000313" key="2">
    <source>
        <dbReference type="Proteomes" id="UP001600039"/>
    </source>
</evidence>
<keyword evidence="2" id="KW-1185">Reference proteome</keyword>
<evidence type="ECO:0008006" key="3">
    <source>
        <dbReference type="Google" id="ProtNLM"/>
    </source>
</evidence>
<name>A0ABW6HJE8_9FLAO</name>
<accession>A0ABW6HJE8</accession>